<dbReference type="RefSeq" id="WP_182552040.1">
    <property type="nucleotide sequence ID" value="NZ_JACGXN010000014.1"/>
</dbReference>
<protein>
    <recommendedName>
        <fullName evidence="4">DUF995 domain-containing protein</fullName>
    </recommendedName>
</protein>
<reference evidence="2 3" key="1">
    <citation type="submission" date="2020-07" db="EMBL/GenBank/DDBJ databases">
        <title>Genomic Encyclopedia of Type Strains, Phase IV (KMG-V): Genome sequencing to study the core and pangenomes of soil and plant-associated prokaryotes.</title>
        <authorList>
            <person name="Whitman W."/>
        </authorList>
    </citation>
    <scope>NUCLEOTIDE SEQUENCE [LARGE SCALE GENOMIC DNA]</scope>
    <source>
        <strain evidence="2 3">AN3</strain>
    </source>
</reference>
<feature type="chain" id="PRO_5032369326" description="DUF995 domain-containing protein" evidence="1">
    <location>
        <begin position="26"/>
        <end position="169"/>
    </location>
</feature>
<sequence>MTIIRTLSVICIFGATGTCIISANAAQSKNTDPPAMSVPLASEELFKLYNNRSWIWKDGAGYFAVKQREFKAWTGEGKGSYGYGHWFVTDPGKLCFKAVWYAKAGKAPALTCFSHRKKGNVVFQKREPDGDWYSFKTVPAKTGDEYQKVKPGDYVTARYNRVRDQLPSE</sequence>
<dbReference type="Proteomes" id="UP000549052">
    <property type="component" value="Unassembled WGS sequence"/>
</dbReference>
<keyword evidence="1" id="KW-0732">Signal</keyword>
<accession>A0A839EN14</accession>
<evidence type="ECO:0000313" key="3">
    <source>
        <dbReference type="Proteomes" id="UP000549052"/>
    </source>
</evidence>
<dbReference type="InterPro" id="IPR009337">
    <property type="entry name" value="DUF995"/>
</dbReference>
<dbReference type="Pfam" id="PF06191">
    <property type="entry name" value="DUF995"/>
    <property type="match status" value="1"/>
</dbReference>
<proteinExistence type="predicted"/>
<feature type="signal peptide" evidence="1">
    <location>
        <begin position="1"/>
        <end position="25"/>
    </location>
</feature>
<keyword evidence="3" id="KW-1185">Reference proteome</keyword>
<dbReference type="AlphaFoldDB" id="A0A839EN14"/>
<evidence type="ECO:0000313" key="2">
    <source>
        <dbReference type="EMBL" id="MBA8881471.1"/>
    </source>
</evidence>
<name>A0A839EN14_9HYPH</name>
<evidence type="ECO:0008006" key="4">
    <source>
        <dbReference type="Google" id="ProtNLM"/>
    </source>
</evidence>
<organism evidence="2 3">
    <name type="scientific">Phyllobacterium myrsinacearum</name>
    <dbReference type="NCBI Taxonomy" id="28101"/>
    <lineage>
        <taxon>Bacteria</taxon>
        <taxon>Pseudomonadati</taxon>
        <taxon>Pseudomonadota</taxon>
        <taxon>Alphaproteobacteria</taxon>
        <taxon>Hyphomicrobiales</taxon>
        <taxon>Phyllobacteriaceae</taxon>
        <taxon>Phyllobacterium</taxon>
    </lineage>
</organism>
<evidence type="ECO:0000256" key="1">
    <source>
        <dbReference type="SAM" id="SignalP"/>
    </source>
</evidence>
<gene>
    <name evidence="2" type="ORF">FHW16_005212</name>
</gene>
<comment type="caution">
    <text evidence="2">The sequence shown here is derived from an EMBL/GenBank/DDBJ whole genome shotgun (WGS) entry which is preliminary data.</text>
</comment>
<dbReference type="EMBL" id="JACGXN010000014">
    <property type="protein sequence ID" value="MBA8881471.1"/>
    <property type="molecule type" value="Genomic_DNA"/>
</dbReference>